<protein>
    <recommendedName>
        <fullName evidence="1">FAS1 domain-containing protein</fullName>
    </recommendedName>
</protein>
<evidence type="ECO:0000313" key="3">
    <source>
        <dbReference type="Proteomes" id="UP000014500"/>
    </source>
</evidence>
<dbReference type="OMA" id="MPSHTIY"/>
<sequence>MLLFFELIETHGQVIKMLMDYRTVTVFAPTNAALTRSRQDLATIDEQFLLYHLSNTPVTSDSFHKHKYLSSEVDGNLPVWLWVRAYYNERELYVNNAKIIRRDIRLRNKLDRDQVLHIIDEVLEPIVAKDSDASYNNPDAFKFMANPLAFDMHQFQLTDFEYFVHRSPRKHVFTASEGSTYFMPVNSGFTKVNRSFIDNKVIDVHVIYDKVLFTRAFGREEFDSYADVDSVKVQLSLINETSYSPNNLDGYDLYVQSNTKLGDFNTLKLGVVVAKILRANVPIKNGVVHIIDRPLVAIEQNVMEIIEDEKDKRLSELYSLLNSSAPSLLHVLESANPVTFFAPCNEAFHSLLPSQRLILQTDPHAVKKLLELHMVPKSLTTQNIAHQVSMSVIVQDNVRKLFLRVLDVPKPPFKNYTVEGGGMNATIITPNMMGKNGVVHIIDRVLGIPVQTLYEVLKNDIELTETYNMGQQERWNDRFLSPGMVFTYFVPSNDAWRKVQTVYPHMFQQLQSGENSYHVKKILQHHLIVNSKYSMEELVALQVLSMFEGQVFVRKVFQHGETEYWLEWENVRARIRRPDVHTKNGVIHVIDAVLMKQSDLTVGSFSSADTSLIISLSLTTTILISLMNICLSYA</sequence>
<feature type="domain" description="FAS1" evidence="1">
    <location>
        <begin position="301"/>
        <end position="446"/>
    </location>
</feature>
<dbReference type="InterPro" id="IPR050904">
    <property type="entry name" value="Adhesion/Biosynth-related"/>
</dbReference>
<accession>T1IHN2</accession>
<dbReference type="GO" id="GO:0031012">
    <property type="term" value="C:extracellular matrix"/>
    <property type="evidence" value="ECO:0007669"/>
    <property type="project" value="TreeGrafter"/>
</dbReference>
<dbReference type="GO" id="GO:0030198">
    <property type="term" value="P:extracellular matrix organization"/>
    <property type="evidence" value="ECO:0007669"/>
    <property type="project" value="TreeGrafter"/>
</dbReference>
<dbReference type="PhylomeDB" id="T1IHN2"/>
<dbReference type="AlphaFoldDB" id="T1IHN2"/>
<dbReference type="SMART" id="SM00554">
    <property type="entry name" value="FAS1"/>
    <property type="match status" value="4"/>
</dbReference>
<dbReference type="SUPFAM" id="SSF82153">
    <property type="entry name" value="FAS1 domain"/>
    <property type="match status" value="4"/>
</dbReference>
<dbReference type="GO" id="GO:0005615">
    <property type="term" value="C:extracellular space"/>
    <property type="evidence" value="ECO:0007669"/>
    <property type="project" value="TreeGrafter"/>
</dbReference>
<keyword evidence="3" id="KW-1185">Reference proteome</keyword>
<dbReference type="EnsemblMetazoa" id="SMAR000350-RA">
    <property type="protein sequence ID" value="SMAR000350-PA"/>
    <property type="gene ID" value="SMAR000350"/>
</dbReference>
<organism evidence="2 3">
    <name type="scientific">Strigamia maritima</name>
    <name type="common">European centipede</name>
    <name type="synonym">Geophilus maritimus</name>
    <dbReference type="NCBI Taxonomy" id="126957"/>
    <lineage>
        <taxon>Eukaryota</taxon>
        <taxon>Metazoa</taxon>
        <taxon>Ecdysozoa</taxon>
        <taxon>Arthropoda</taxon>
        <taxon>Myriapoda</taxon>
        <taxon>Chilopoda</taxon>
        <taxon>Pleurostigmophora</taxon>
        <taxon>Geophilomorpha</taxon>
        <taxon>Linotaeniidae</taxon>
        <taxon>Strigamia</taxon>
    </lineage>
</organism>
<dbReference type="InterPro" id="IPR000782">
    <property type="entry name" value="FAS1_domain"/>
</dbReference>
<name>T1IHN2_STRMM</name>
<dbReference type="PROSITE" id="PS50213">
    <property type="entry name" value="FAS1"/>
    <property type="match status" value="4"/>
</dbReference>
<proteinExistence type="predicted"/>
<evidence type="ECO:0000259" key="1">
    <source>
        <dbReference type="PROSITE" id="PS50213"/>
    </source>
</evidence>
<feature type="domain" description="FAS1" evidence="1">
    <location>
        <begin position="1"/>
        <end position="123"/>
    </location>
</feature>
<dbReference type="STRING" id="126957.T1IHN2"/>
<reference evidence="3" key="1">
    <citation type="submission" date="2011-05" db="EMBL/GenBank/DDBJ databases">
        <authorList>
            <person name="Richards S.R."/>
            <person name="Qu J."/>
            <person name="Jiang H."/>
            <person name="Jhangiani S.N."/>
            <person name="Agravi P."/>
            <person name="Goodspeed R."/>
            <person name="Gross S."/>
            <person name="Mandapat C."/>
            <person name="Jackson L."/>
            <person name="Mathew T."/>
            <person name="Pu L."/>
            <person name="Thornton R."/>
            <person name="Saada N."/>
            <person name="Wilczek-Boney K.B."/>
            <person name="Lee S."/>
            <person name="Kovar C."/>
            <person name="Wu Y."/>
            <person name="Scherer S.E."/>
            <person name="Worley K.C."/>
            <person name="Muzny D.M."/>
            <person name="Gibbs R."/>
        </authorList>
    </citation>
    <scope>NUCLEOTIDE SEQUENCE</scope>
    <source>
        <strain evidence="3">Brora</strain>
    </source>
</reference>
<dbReference type="GO" id="GO:0050839">
    <property type="term" value="F:cell adhesion molecule binding"/>
    <property type="evidence" value="ECO:0007669"/>
    <property type="project" value="TreeGrafter"/>
</dbReference>
<dbReference type="PANTHER" id="PTHR10900:SF77">
    <property type="entry name" value="FI19380P1"/>
    <property type="match status" value="1"/>
</dbReference>
<dbReference type="eggNOG" id="KOG1437">
    <property type="taxonomic scope" value="Eukaryota"/>
</dbReference>
<feature type="domain" description="FAS1" evidence="1">
    <location>
        <begin position="450"/>
        <end position="594"/>
    </location>
</feature>
<evidence type="ECO:0000313" key="2">
    <source>
        <dbReference type="EnsemblMetazoa" id="SMAR000350-PA"/>
    </source>
</evidence>
<dbReference type="EMBL" id="JH429957">
    <property type="status" value="NOT_ANNOTATED_CDS"/>
    <property type="molecule type" value="Genomic_DNA"/>
</dbReference>
<dbReference type="InterPro" id="IPR036378">
    <property type="entry name" value="FAS1_dom_sf"/>
</dbReference>
<dbReference type="HOGENOM" id="CLU_415780_0_0_1"/>
<dbReference type="GO" id="GO:0007155">
    <property type="term" value="P:cell adhesion"/>
    <property type="evidence" value="ECO:0007669"/>
    <property type="project" value="TreeGrafter"/>
</dbReference>
<feature type="domain" description="FAS1" evidence="1">
    <location>
        <begin position="144"/>
        <end position="295"/>
    </location>
</feature>
<dbReference type="Gene3D" id="2.30.180.10">
    <property type="entry name" value="FAS1 domain"/>
    <property type="match status" value="4"/>
</dbReference>
<dbReference type="Pfam" id="PF02469">
    <property type="entry name" value="Fasciclin"/>
    <property type="match status" value="4"/>
</dbReference>
<reference evidence="2" key="2">
    <citation type="submission" date="2015-02" db="UniProtKB">
        <authorList>
            <consortium name="EnsemblMetazoa"/>
        </authorList>
    </citation>
    <scope>IDENTIFICATION</scope>
</reference>
<dbReference type="PANTHER" id="PTHR10900">
    <property type="entry name" value="PERIOSTIN-RELATED"/>
    <property type="match status" value="1"/>
</dbReference>
<dbReference type="Proteomes" id="UP000014500">
    <property type="component" value="Unassembled WGS sequence"/>
</dbReference>